<dbReference type="STRING" id="1071380.I2H7I2"/>
<dbReference type="InParanoid" id="I2H7I2"/>
<dbReference type="GO" id="GO:0006886">
    <property type="term" value="P:intracellular protein transport"/>
    <property type="evidence" value="ECO:0007669"/>
    <property type="project" value="InterPro"/>
</dbReference>
<name>I2H7I2_HENB6</name>
<dbReference type="Pfam" id="PF01602">
    <property type="entry name" value="Adaptin_N"/>
    <property type="match status" value="1"/>
</dbReference>
<evidence type="ECO:0000256" key="1">
    <source>
        <dbReference type="ARBA" id="ARBA00004308"/>
    </source>
</evidence>
<protein>
    <recommendedName>
        <fullName evidence="6">AP complex subunit beta</fullName>
    </recommendedName>
</protein>
<sequence length="694" mass="79927">MQPFTKFFKEKIRIAPTISAKGEIGEIRNGLVSSYPQTRKDAIKTTIKQMTLGKDMSKLFPDIVKNIATNDIEQKKLVYLYVLNYADIYPELCILIVNTFVTDSRDPNPLIRSMAIKTMSMIKTQTIVDYIEEPLRRTLQDNDPYVRKSAVFCVAKLFKINKDICLKIGVIDDLISMVSNETNSNVLADLIISLLEIIRFDSTENSIVTKKIDIAKLIKDNLKKFLRFLPDCNEWTRVTLLDIISRHNAKDKPEAKMIIKATALYLSNNNATIIMNTIKIILNNLKISGQENNETLLKKIRSSVLSLLNYSPEIQYVILKNVNIIVTKYPNLLLKDYNVFLIHDIEPTYIKLEKIKILPKLIDKNDSKQTKIIINELMEYCRDFELDIALNSIKSLIEVVIKSGNTKYQKNIENYLISMLMPQDIYRDECLIGICNLIRYFRAATDSFELSEDLINFIIQDLDEPEIQLIDPLAKSNYLWLLSEYYHTFQNTTIENGFNIEEKLKGFLNNFNEEEDVTQFNLLITSIKLYFQLANKSLIHNVVNKCLTDSISVDLKDISIIYDRILKHSENLNDFRLINELVSNTKLPQINTSINQLNEELVNILIKELGSITSIYYLNPNKIREAKQNTNLEDIKHLKSENMDDGDDLLIDLDDNDNSHSNDSISNTNNNTNININNNANKANFNNDIDLLAL</sequence>
<dbReference type="Gene3D" id="1.25.10.10">
    <property type="entry name" value="Leucine-rich Repeat Variant"/>
    <property type="match status" value="1"/>
</dbReference>
<dbReference type="GO" id="GO:0030117">
    <property type="term" value="C:membrane coat"/>
    <property type="evidence" value="ECO:0007669"/>
    <property type="project" value="InterPro"/>
</dbReference>
<evidence type="ECO:0000256" key="6">
    <source>
        <dbReference type="PIRNR" id="PIRNR002291"/>
    </source>
</evidence>
<gene>
    <name evidence="8" type="primary">TBLA0H00410</name>
    <name evidence="8" type="ORF">TBLA_0H00410</name>
</gene>
<dbReference type="AlphaFoldDB" id="I2H7I2"/>
<keyword evidence="9" id="KW-1185">Reference proteome</keyword>
<dbReference type="KEGG" id="tbl:TBLA_0H00410"/>
<dbReference type="InterPro" id="IPR011989">
    <property type="entry name" value="ARM-like"/>
</dbReference>
<feature type="domain" description="Clathrin/coatomer adaptor adaptin-like N-terminal" evidence="7">
    <location>
        <begin position="24"/>
        <end position="569"/>
    </location>
</feature>
<dbReference type="PIRSF" id="PIRSF002291">
    <property type="entry name" value="AP_complex_beta"/>
    <property type="match status" value="1"/>
</dbReference>
<evidence type="ECO:0000256" key="4">
    <source>
        <dbReference type="ARBA" id="ARBA00022927"/>
    </source>
</evidence>
<comment type="similarity">
    <text evidence="2 6">Belongs to the adaptor complexes large subunit family.</text>
</comment>
<dbReference type="InterPro" id="IPR002553">
    <property type="entry name" value="Clathrin/coatomer_adapt-like_N"/>
</dbReference>
<dbReference type="eggNOG" id="KOG1061">
    <property type="taxonomic scope" value="Eukaryota"/>
</dbReference>
<dbReference type="RefSeq" id="XP_004181853.1">
    <property type="nucleotide sequence ID" value="XM_004181805.1"/>
</dbReference>
<evidence type="ECO:0000256" key="3">
    <source>
        <dbReference type="ARBA" id="ARBA00022448"/>
    </source>
</evidence>
<dbReference type="Proteomes" id="UP000002866">
    <property type="component" value="Chromosome 8"/>
</dbReference>
<comment type="subcellular location">
    <subcellularLocation>
        <location evidence="1">Endomembrane system</location>
    </subcellularLocation>
</comment>
<dbReference type="SUPFAM" id="SSF48371">
    <property type="entry name" value="ARM repeat"/>
    <property type="match status" value="1"/>
</dbReference>
<dbReference type="HOGENOM" id="CLU_006320_4_0_1"/>
<dbReference type="EMBL" id="HE806323">
    <property type="protein sequence ID" value="CCH62334.1"/>
    <property type="molecule type" value="Genomic_DNA"/>
</dbReference>
<keyword evidence="3 6" id="KW-0813">Transport</keyword>
<reference evidence="8 9" key="1">
    <citation type="journal article" date="2011" name="Proc. Natl. Acad. Sci. U.S.A.">
        <title>Evolutionary erosion of yeast sex chromosomes by mating-type switching accidents.</title>
        <authorList>
            <person name="Gordon J.L."/>
            <person name="Armisen D."/>
            <person name="Proux-Wera E."/>
            <person name="Oheigeartaigh S.S."/>
            <person name="Byrne K.P."/>
            <person name="Wolfe K.H."/>
        </authorList>
    </citation>
    <scope>NUCLEOTIDE SEQUENCE [LARGE SCALE GENOMIC DNA]</scope>
    <source>
        <strain evidence="9">ATCC 34711 / CBS 6284 / DSM 70876 / NBRC 10599 / NRRL Y-10934 / UCD 77-7</strain>
    </source>
</reference>
<organism evidence="8 9">
    <name type="scientific">Henningerozyma blattae (strain ATCC 34711 / CBS 6284 / DSM 70876 / NBRC 10599 / NRRL Y-10934 / UCD 77-7)</name>
    <name type="common">Yeast</name>
    <name type="synonym">Tetrapisispora blattae</name>
    <dbReference type="NCBI Taxonomy" id="1071380"/>
    <lineage>
        <taxon>Eukaryota</taxon>
        <taxon>Fungi</taxon>
        <taxon>Dikarya</taxon>
        <taxon>Ascomycota</taxon>
        <taxon>Saccharomycotina</taxon>
        <taxon>Saccharomycetes</taxon>
        <taxon>Saccharomycetales</taxon>
        <taxon>Saccharomycetaceae</taxon>
        <taxon>Henningerozyma</taxon>
    </lineage>
</organism>
<comment type="function">
    <text evidence="6">Adaptins are components of the adaptor complexes which link clathrin to receptors in coated vesicles. Clathrin-associated protein complexes are believed to interact with the cytoplasmic tails of membrane proteins, leading to their selection and concentration.</text>
</comment>
<evidence type="ECO:0000256" key="2">
    <source>
        <dbReference type="ARBA" id="ARBA00006613"/>
    </source>
</evidence>
<keyword evidence="4 6" id="KW-0653">Protein transport</keyword>
<dbReference type="InterPro" id="IPR016342">
    <property type="entry name" value="AP_complex_bsu_1_2_4"/>
</dbReference>
<accession>I2H7I2</accession>
<evidence type="ECO:0000259" key="7">
    <source>
        <dbReference type="Pfam" id="PF01602"/>
    </source>
</evidence>
<evidence type="ECO:0000256" key="5">
    <source>
        <dbReference type="ARBA" id="ARBA00023136"/>
    </source>
</evidence>
<dbReference type="GeneID" id="14497491"/>
<dbReference type="GO" id="GO:0030276">
    <property type="term" value="F:clathrin binding"/>
    <property type="evidence" value="ECO:0007669"/>
    <property type="project" value="InterPro"/>
</dbReference>
<dbReference type="OMA" id="ICERVIN"/>
<evidence type="ECO:0000313" key="8">
    <source>
        <dbReference type="EMBL" id="CCH62334.1"/>
    </source>
</evidence>
<dbReference type="InterPro" id="IPR016024">
    <property type="entry name" value="ARM-type_fold"/>
</dbReference>
<evidence type="ECO:0000313" key="9">
    <source>
        <dbReference type="Proteomes" id="UP000002866"/>
    </source>
</evidence>
<dbReference type="OrthoDB" id="10254310at2759"/>
<keyword evidence="5 6" id="KW-0472">Membrane</keyword>
<dbReference type="GO" id="GO:0016192">
    <property type="term" value="P:vesicle-mediated transport"/>
    <property type="evidence" value="ECO:0007669"/>
    <property type="project" value="InterPro"/>
</dbReference>
<dbReference type="GO" id="GO:0012505">
    <property type="term" value="C:endomembrane system"/>
    <property type="evidence" value="ECO:0007669"/>
    <property type="project" value="UniProtKB-SubCell"/>
</dbReference>
<dbReference type="InterPro" id="IPR026739">
    <property type="entry name" value="AP_beta"/>
</dbReference>
<proteinExistence type="inferred from homology"/>
<dbReference type="PANTHER" id="PTHR11134">
    <property type="entry name" value="ADAPTOR COMPLEX SUBUNIT BETA FAMILY MEMBER"/>
    <property type="match status" value="1"/>
</dbReference>